<evidence type="ECO:0000313" key="2">
    <source>
        <dbReference type="Proteomes" id="UP000001540"/>
    </source>
</evidence>
<proteinExistence type="predicted"/>
<accession>Q4ZA07</accession>
<reference evidence="1 2" key="1">
    <citation type="journal article" date="2005" name="Proc. Natl. Acad. Sci. U.S.A.">
        <title>The complete genomes and proteomes of 27 Staphylococcus aureus bacteriophages.</title>
        <authorList>
            <person name="Kwan T."/>
            <person name="Liu J."/>
            <person name="Dubow M."/>
            <person name="Gros P."/>
            <person name="Pelletier J."/>
        </authorList>
    </citation>
    <scope>NUCLEOTIDE SEQUENCE</scope>
</reference>
<name>Q4ZA07_9CAUD</name>
<dbReference type="RefSeq" id="YP_240919.1">
    <property type="nucleotide sequence ID" value="NC_007066.1"/>
</dbReference>
<evidence type="ECO:0000313" key="1">
    <source>
        <dbReference type="EMBL" id="AAX92289.1"/>
    </source>
</evidence>
<dbReference type="Proteomes" id="UP000001540">
    <property type="component" value="Segment"/>
</dbReference>
<protein>
    <submittedName>
        <fullName evidence="1">ORF311</fullName>
    </submittedName>
</protein>
<keyword evidence="2" id="KW-1185">Reference proteome</keyword>
<dbReference type="EMBL" id="AY954969">
    <property type="protein sequence ID" value="AAX92289.1"/>
    <property type="molecule type" value="Genomic_DNA"/>
</dbReference>
<dbReference type="GeneID" id="5132601"/>
<sequence>MVTLWQVECLVVVVHLRVEAHLKVGALVLLEEKYLIALKVLEDS</sequence>
<organism evidence="1 2">
    <name type="scientific">Staphylococcus phage G1</name>
    <dbReference type="NCBI Taxonomy" id="2908166"/>
    <lineage>
        <taxon>Viruses</taxon>
        <taxon>Duplodnaviria</taxon>
        <taxon>Heunggongvirae</taxon>
        <taxon>Uroviricota</taxon>
        <taxon>Caudoviricetes</taxon>
        <taxon>Herelleviridae</taxon>
        <taxon>Twortvirinae</taxon>
        <taxon>Kayvirus</taxon>
        <taxon>Kayvirus G1</taxon>
    </lineage>
</organism>
<dbReference type="KEGG" id="vg:5132601"/>